<evidence type="ECO:0000256" key="1">
    <source>
        <dbReference type="ARBA" id="ARBA00023002"/>
    </source>
</evidence>
<dbReference type="PANTHER" id="PTHR43658">
    <property type="entry name" value="SHORT-CHAIN DEHYDROGENASE/REDUCTASE"/>
    <property type="match status" value="1"/>
</dbReference>
<dbReference type="SUPFAM" id="SSF51735">
    <property type="entry name" value="NAD(P)-binding Rossmann-fold domains"/>
    <property type="match status" value="1"/>
</dbReference>
<organism evidence="2 3">
    <name type="scientific">Umbelopsis vinacea</name>
    <dbReference type="NCBI Taxonomy" id="44442"/>
    <lineage>
        <taxon>Eukaryota</taxon>
        <taxon>Fungi</taxon>
        <taxon>Fungi incertae sedis</taxon>
        <taxon>Mucoromycota</taxon>
        <taxon>Mucoromycotina</taxon>
        <taxon>Umbelopsidomycetes</taxon>
        <taxon>Umbelopsidales</taxon>
        <taxon>Umbelopsidaceae</taxon>
        <taxon>Umbelopsis</taxon>
    </lineage>
</organism>
<keyword evidence="3" id="KW-1185">Reference proteome</keyword>
<dbReference type="PANTHER" id="PTHR43658:SF8">
    <property type="entry name" value="17-BETA-HYDROXYSTEROID DEHYDROGENASE 14-RELATED"/>
    <property type="match status" value="1"/>
</dbReference>
<dbReference type="InterPro" id="IPR002347">
    <property type="entry name" value="SDR_fam"/>
</dbReference>
<dbReference type="Proteomes" id="UP000612746">
    <property type="component" value="Unassembled WGS sequence"/>
</dbReference>
<dbReference type="OrthoDB" id="3819888at2759"/>
<comment type="caution">
    <text evidence="2">The sequence shown here is derived from an EMBL/GenBank/DDBJ whole genome shotgun (WGS) entry which is preliminary data.</text>
</comment>
<reference evidence="2" key="1">
    <citation type="submission" date="2020-12" db="EMBL/GenBank/DDBJ databases">
        <title>Metabolic potential, ecology and presence of endohyphal bacteria is reflected in genomic diversity of Mucoromycotina.</title>
        <authorList>
            <person name="Muszewska A."/>
            <person name="Okrasinska A."/>
            <person name="Steczkiewicz K."/>
            <person name="Drgas O."/>
            <person name="Orlowska M."/>
            <person name="Perlinska-Lenart U."/>
            <person name="Aleksandrzak-Piekarczyk T."/>
            <person name="Szatraj K."/>
            <person name="Zielenkiewicz U."/>
            <person name="Pilsyk S."/>
            <person name="Malc E."/>
            <person name="Mieczkowski P."/>
            <person name="Kruszewska J.S."/>
            <person name="Biernat P."/>
            <person name="Pawlowska J."/>
        </authorList>
    </citation>
    <scope>NUCLEOTIDE SEQUENCE</scope>
    <source>
        <strain evidence="2">WA0000051536</strain>
    </source>
</reference>
<protein>
    <recommendedName>
        <fullName evidence="4">3-hydroxyacyl-CoA dehydrogenase</fullName>
    </recommendedName>
</protein>
<accession>A0A8H7Q6U9</accession>
<dbReference type="Pfam" id="PF00106">
    <property type="entry name" value="adh_short"/>
    <property type="match status" value="1"/>
</dbReference>
<keyword evidence="1" id="KW-0560">Oxidoreductase</keyword>
<proteinExistence type="predicted"/>
<dbReference type="EMBL" id="JAEPRA010000003">
    <property type="protein sequence ID" value="KAG2187559.1"/>
    <property type="molecule type" value="Genomic_DNA"/>
</dbReference>
<dbReference type="PRINTS" id="PR00081">
    <property type="entry name" value="GDHRDH"/>
</dbReference>
<dbReference type="AlphaFoldDB" id="A0A8H7Q6U9"/>
<sequence length="258" mass="27130">MKISGNTFIVTGGASGLGESTIRKIVGQGANAVIIDLNEEGAKKLSEEFGEDRVLATGSVNVTDEAQVEKALALAVEHFGTLAGAIICHGVAGAMPSIPGFGPNNALTSFQQMKFVSDINYLAVFSVAQKVVEIVMKQEPLNEEGERGIIVLVSSVAGLDGSTSAYGPSKAAVAGLVLPLAREWAPFGIRVAGIAPGYFVTPMTTNLPEEYQSMLIPNVFPKRLGLPTEFANTVSYVLENVMVNGSILRLDAGVRLTY</sequence>
<evidence type="ECO:0008006" key="4">
    <source>
        <dbReference type="Google" id="ProtNLM"/>
    </source>
</evidence>
<evidence type="ECO:0000313" key="3">
    <source>
        <dbReference type="Proteomes" id="UP000612746"/>
    </source>
</evidence>
<evidence type="ECO:0000313" key="2">
    <source>
        <dbReference type="EMBL" id="KAG2187559.1"/>
    </source>
</evidence>
<name>A0A8H7Q6U9_9FUNG</name>
<gene>
    <name evidence="2" type="ORF">INT44_005248</name>
</gene>
<dbReference type="InterPro" id="IPR036291">
    <property type="entry name" value="NAD(P)-bd_dom_sf"/>
</dbReference>
<dbReference type="Gene3D" id="3.40.50.720">
    <property type="entry name" value="NAD(P)-binding Rossmann-like Domain"/>
    <property type="match status" value="1"/>
</dbReference>
<dbReference type="GO" id="GO:0016491">
    <property type="term" value="F:oxidoreductase activity"/>
    <property type="evidence" value="ECO:0007669"/>
    <property type="project" value="UniProtKB-KW"/>
</dbReference>